<organism evidence="4 5">
    <name type="scientific">Moraxella pluranimalium</name>
    <dbReference type="NCBI Taxonomy" id="470453"/>
    <lineage>
        <taxon>Bacteria</taxon>
        <taxon>Pseudomonadati</taxon>
        <taxon>Pseudomonadota</taxon>
        <taxon>Gammaproteobacteria</taxon>
        <taxon>Moraxellales</taxon>
        <taxon>Moraxellaceae</taxon>
        <taxon>Moraxella</taxon>
    </lineage>
</organism>
<evidence type="ECO:0000256" key="2">
    <source>
        <dbReference type="ARBA" id="ARBA00022932"/>
    </source>
</evidence>
<reference evidence="4 5" key="1">
    <citation type="submission" date="2017-02" db="EMBL/GenBank/DDBJ databases">
        <title>Draft genome sequence of Moraxella pluranimalium CCUG 54913T type strain.</title>
        <authorList>
            <person name="Salva-Serra F."/>
            <person name="Engstrom-Jakobsson H."/>
            <person name="Thorell K."/>
            <person name="Jaen-Luchoro D."/>
            <person name="Gonzales-Siles L."/>
            <person name="Karlsson R."/>
            <person name="Yazdan S."/>
            <person name="Boulund F."/>
            <person name="Johnning A."/>
            <person name="Engstrand L."/>
            <person name="Kristiansson E."/>
            <person name="Moore E."/>
        </authorList>
    </citation>
    <scope>NUCLEOTIDE SEQUENCE [LARGE SCALE GENOMIC DNA]</scope>
    <source>
        <strain evidence="4 5">CCUG 54913</strain>
    </source>
</reference>
<dbReference type="EC" id="2.7.7.7" evidence="1"/>
<dbReference type="EMBL" id="MUYU01000015">
    <property type="protein sequence ID" value="OOS23600.1"/>
    <property type="molecule type" value="Genomic_DNA"/>
</dbReference>
<keyword evidence="5" id="KW-1185">Reference proteome</keyword>
<evidence type="ECO:0000313" key="5">
    <source>
        <dbReference type="Proteomes" id="UP000189800"/>
    </source>
</evidence>
<dbReference type="GO" id="GO:0003887">
    <property type="term" value="F:DNA-directed DNA polymerase activity"/>
    <property type="evidence" value="ECO:0007669"/>
    <property type="project" value="UniProtKB-KW"/>
</dbReference>
<dbReference type="STRING" id="470453.B0680_06495"/>
<evidence type="ECO:0000313" key="4">
    <source>
        <dbReference type="EMBL" id="OOS23600.1"/>
    </source>
</evidence>
<protein>
    <recommendedName>
        <fullName evidence="1">DNA-directed DNA polymerase</fullName>
        <ecNumber evidence="1">2.7.7.7</ecNumber>
    </recommendedName>
</protein>
<keyword evidence="2" id="KW-0548">Nucleotidyltransferase</keyword>
<dbReference type="SUPFAM" id="SSF52540">
    <property type="entry name" value="P-loop containing nucleoside triphosphate hydrolases"/>
    <property type="match status" value="1"/>
</dbReference>
<sequence length="335" mass="37663">MTDQAVLPTDMYFADVLPWQTQAWAQLTQQFTEHHLPHGLLAAGQEGIGKHAFVWRLVAYILCQNRHEYGACGECESCHWLRSGTHPDLMVLPVSSQLGAEGGDESIKIDDVRTLQEYSQTKGHGAKVIILDHADTLTIGAANALLKTLEEPRDGVFLILLSHHPSRLLPTIKSRVQRLPLSQIDHACVVDFLGAYMDGDTAQMMLTICDGAPLQALTLRQSEWFGYRELWLKTMMALQSKSRSPIAASDYWQDKLDLQAFIGLSRLMLIELWRVLLGLPRLHKDIDTPNITAKMMLSQAYLEQFLMVLDDVQAGLKQNIQEKIAYDRLMVAMVG</sequence>
<name>A0A1T0CMM4_9GAMM</name>
<keyword evidence="2" id="KW-0808">Transferase</keyword>
<dbReference type="InterPro" id="IPR050238">
    <property type="entry name" value="DNA_Rep/Repair_Clamp_Loader"/>
</dbReference>
<dbReference type="RefSeq" id="WP_078254283.1">
    <property type="nucleotide sequence ID" value="NZ_MUYU01000015.1"/>
</dbReference>
<keyword evidence="2" id="KW-0239">DNA-directed DNA polymerase</keyword>
<gene>
    <name evidence="4" type="ORF">B0680_06495</name>
</gene>
<dbReference type="OrthoDB" id="9811073at2"/>
<dbReference type="InterPro" id="IPR027417">
    <property type="entry name" value="P-loop_NTPase"/>
</dbReference>
<dbReference type="GO" id="GO:0006261">
    <property type="term" value="P:DNA-templated DNA replication"/>
    <property type="evidence" value="ECO:0007669"/>
    <property type="project" value="TreeGrafter"/>
</dbReference>
<comment type="catalytic activity">
    <reaction evidence="3">
        <text>DNA(n) + a 2'-deoxyribonucleoside 5'-triphosphate = DNA(n+1) + diphosphate</text>
        <dbReference type="Rhea" id="RHEA:22508"/>
        <dbReference type="Rhea" id="RHEA-COMP:17339"/>
        <dbReference type="Rhea" id="RHEA-COMP:17340"/>
        <dbReference type="ChEBI" id="CHEBI:33019"/>
        <dbReference type="ChEBI" id="CHEBI:61560"/>
        <dbReference type="ChEBI" id="CHEBI:173112"/>
        <dbReference type="EC" id="2.7.7.7"/>
    </reaction>
</comment>
<dbReference type="AlphaFoldDB" id="A0A1T0CMM4"/>
<comment type="caution">
    <text evidence="4">The sequence shown here is derived from an EMBL/GenBank/DDBJ whole genome shotgun (WGS) entry which is preliminary data.</text>
</comment>
<dbReference type="Gene3D" id="3.40.50.300">
    <property type="entry name" value="P-loop containing nucleotide triphosphate hydrolases"/>
    <property type="match status" value="1"/>
</dbReference>
<dbReference type="PANTHER" id="PTHR11669">
    <property type="entry name" value="REPLICATION FACTOR C / DNA POLYMERASE III GAMMA-TAU SUBUNIT"/>
    <property type="match status" value="1"/>
</dbReference>
<evidence type="ECO:0000256" key="3">
    <source>
        <dbReference type="ARBA" id="ARBA00049244"/>
    </source>
</evidence>
<accession>A0A1T0CMM4</accession>
<evidence type="ECO:0000256" key="1">
    <source>
        <dbReference type="ARBA" id="ARBA00012417"/>
    </source>
</evidence>
<dbReference type="PANTHER" id="PTHR11669:SF8">
    <property type="entry name" value="DNA POLYMERASE III SUBUNIT DELTA"/>
    <property type="match status" value="1"/>
</dbReference>
<proteinExistence type="predicted"/>
<dbReference type="Pfam" id="PF13177">
    <property type="entry name" value="DNA_pol3_delta2"/>
    <property type="match status" value="1"/>
</dbReference>
<dbReference type="Proteomes" id="UP000189800">
    <property type="component" value="Unassembled WGS sequence"/>
</dbReference>
<dbReference type="GO" id="GO:0009360">
    <property type="term" value="C:DNA polymerase III complex"/>
    <property type="evidence" value="ECO:0007669"/>
    <property type="project" value="TreeGrafter"/>
</dbReference>